<keyword evidence="9" id="KW-0963">Cytoplasm</keyword>
<comment type="function">
    <text evidence="9">Catalyzes the 2-thiolation of uridine at the wobble position (U34) of tRNA, leading to the formation of s(2)U34.</text>
</comment>
<dbReference type="Pfam" id="PF20259">
    <property type="entry name" value="tRNA_Me_trans_M"/>
    <property type="match status" value="1"/>
</dbReference>
<evidence type="ECO:0000256" key="5">
    <source>
        <dbReference type="ARBA" id="ARBA00022840"/>
    </source>
</evidence>
<dbReference type="EC" id="2.8.1.13" evidence="9"/>
<comment type="subcellular location">
    <subcellularLocation>
        <location evidence="9">Cytoplasm</location>
    </subcellularLocation>
</comment>
<dbReference type="Pfam" id="PF03054">
    <property type="entry name" value="tRNA_Me_trans"/>
    <property type="match status" value="1"/>
</dbReference>
<dbReference type="PANTHER" id="PTHR11933:SF5">
    <property type="entry name" value="MITOCHONDRIAL TRNA-SPECIFIC 2-THIOURIDYLASE 1"/>
    <property type="match status" value="1"/>
</dbReference>
<feature type="region of interest" description="Interaction with tRNA" evidence="9">
    <location>
        <begin position="306"/>
        <end position="307"/>
    </location>
</feature>
<feature type="region of interest" description="Interaction with tRNA" evidence="9">
    <location>
        <begin position="143"/>
        <end position="145"/>
    </location>
</feature>
<evidence type="ECO:0000256" key="8">
    <source>
        <dbReference type="ARBA" id="ARBA00051542"/>
    </source>
</evidence>
<reference evidence="13" key="1">
    <citation type="submission" date="2016-10" db="EMBL/GenBank/DDBJ databases">
        <authorList>
            <person name="Varghese N."/>
            <person name="Submissions S."/>
        </authorList>
    </citation>
    <scope>NUCLEOTIDE SEQUENCE [LARGE SCALE GENOMIC DNA]</scope>
    <source>
        <strain evidence="13">DSM 3384</strain>
    </source>
</reference>
<feature type="binding site" evidence="9">
    <location>
        <position position="35"/>
    </location>
    <ligand>
        <name>ATP</name>
        <dbReference type="ChEBI" id="CHEBI:30616"/>
    </ligand>
</feature>
<keyword evidence="7" id="KW-1015">Disulfide bond</keyword>
<comment type="caution">
    <text evidence="9">Lacks conserved residue(s) required for the propagation of feature annotation.</text>
</comment>
<evidence type="ECO:0000256" key="2">
    <source>
        <dbReference type="ARBA" id="ARBA00022679"/>
    </source>
</evidence>
<dbReference type="SUPFAM" id="SSF52402">
    <property type="entry name" value="Adenine nucleotide alpha hydrolases-like"/>
    <property type="match status" value="1"/>
</dbReference>
<gene>
    <name evidence="9" type="primary">mnmA</name>
    <name evidence="12" type="ORF">SAMN04487931_11623</name>
</gene>
<dbReference type="HAMAP" id="MF_00144">
    <property type="entry name" value="tRNA_thiouridyl_MnmA"/>
    <property type="match status" value="1"/>
</dbReference>
<evidence type="ECO:0000256" key="7">
    <source>
        <dbReference type="ARBA" id="ARBA00023157"/>
    </source>
</evidence>
<dbReference type="RefSeq" id="WP_092237857.1">
    <property type="nucleotide sequence ID" value="NZ_FNLL01000016.1"/>
</dbReference>
<dbReference type="InterPro" id="IPR014729">
    <property type="entry name" value="Rossmann-like_a/b/a_fold"/>
</dbReference>
<dbReference type="EMBL" id="FNLL01000016">
    <property type="protein sequence ID" value="SDU60299.1"/>
    <property type="molecule type" value="Genomic_DNA"/>
</dbReference>
<keyword evidence="4 9" id="KW-0547">Nucleotide-binding</keyword>
<evidence type="ECO:0000259" key="10">
    <source>
        <dbReference type="Pfam" id="PF20258"/>
    </source>
</evidence>
<feature type="domain" description="tRNA-specific 2-thiouridylase MnmA-like C-terminal" evidence="10">
    <location>
        <begin position="273"/>
        <end position="354"/>
    </location>
</feature>
<keyword evidence="6 9" id="KW-0694">RNA-binding</keyword>
<dbReference type="Gene3D" id="3.40.50.620">
    <property type="entry name" value="HUPs"/>
    <property type="match status" value="1"/>
</dbReference>
<feature type="active site" description="Cysteine persulfide intermediate" evidence="9">
    <location>
        <position position="193"/>
    </location>
</feature>
<evidence type="ECO:0000256" key="6">
    <source>
        <dbReference type="ARBA" id="ARBA00022884"/>
    </source>
</evidence>
<feature type="site" description="Interaction with tRNA" evidence="9">
    <location>
        <position position="338"/>
    </location>
</feature>
<feature type="binding site" evidence="9">
    <location>
        <position position="114"/>
    </location>
    <ligand>
        <name>ATP</name>
        <dbReference type="ChEBI" id="CHEBI:30616"/>
    </ligand>
</feature>
<dbReference type="Pfam" id="PF20258">
    <property type="entry name" value="tRNA_Me_trans_C"/>
    <property type="match status" value="1"/>
</dbReference>
<dbReference type="AlphaFoldDB" id="A0A1H2JUY4"/>
<evidence type="ECO:0000256" key="9">
    <source>
        <dbReference type="HAMAP-Rule" id="MF_00144"/>
    </source>
</evidence>
<feature type="site" description="Interaction with tRNA" evidence="9">
    <location>
        <position position="115"/>
    </location>
</feature>
<dbReference type="PANTHER" id="PTHR11933">
    <property type="entry name" value="TRNA 5-METHYLAMINOMETHYL-2-THIOURIDYLATE -METHYLTRANSFERASE"/>
    <property type="match status" value="1"/>
</dbReference>
<keyword evidence="1 9" id="KW-0820">tRNA-binding</keyword>
<feature type="domain" description="tRNA-specific 2-thiouridylase MnmA-like central" evidence="11">
    <location>
        <begin position="211"/>
        <end position="265"/>
    </location>
</feature>
<keyword evidence="2 9" id="KW-0808">Transferase</keyword>
<sequence length="355" mass="39823">MKHPVIAIAVSGGIDSLVSGYLLKQKYKHVFGIHFTTGYEKDLADMARLEKQLGFPVTYIDLSDAFEKKVVDYFIRTYLEGKTPNPCIICNKEIKFGELLKHAQNMGADFLATGHYATIINPICFPDKTICHCYLKKGMDSLKDQSYFLSLLSANQLEKIIFPLAGMTKKEVKQFAGSKNLIPIHPSESQDICFIHDNDFSGFITDKTGHHPKPGNIINHHGKIVGRHKGLHKFTIGQRRGIDCPAKEPYYVKKIDVKNNILEVCFKEDLSEKKMIVDQINWNVSDQKNLSNITTDMMANIMTKIRYSHKGALSNLSLKGATVKVVFDEPQNAITPGQAAVFYKDSRVLGAGIIQ</sequence>
<dbReference type="GO" id="GO:0002143">
    <property type="term" value="P:tRNA wobble position uridine thiolation"/>
    <property type="evidence" value="ECO:0007669"/>
    <property type="project" value="TreeGrafter"/>
</dbReference>
<dbReference type="InterPro" id="IPR046885">
    <property type="entry name" value="MnmA-like_C"/>
</dbReference>
<keyword evidence="3 9" id="KW-0819">tRNA processing</keyword>
<accession>A0A1H2JUY4</accession>
<keyword evidence="5 9" id="KW-0067">ATP-binding</keyword>
<dbReference type="InterPro" id="IPR004506">
    <property type="entry name" value="MnmA-like"/>
</dbReference>
<dbReference type="Gene3D" id="2.30.30.280">
    <property type="entry name" value="Adenine nucleotide alpha hydrolases-like domains"/>
    <property type="match status" value="1"/>
</dbReference>
<evidence type="ECO:0000259" key="11">
    <source>
        <dbReference type="Pfam" id="PF20259"/>
    </source>
</evidence>
<comment type="similarity">
    <text evidence="9">Belongs to the MnmA/TRMU family.</text>
</comment>
<dbReference type="GO" id="GO:0000049">
    <property type="term" value="F:tRNA binding"/>
    <property type="evidence" value="ECO:0007669"/>
    <property type="project" value="UniProtKB-KW"/>
</dbReference>
<dbReference type="InterPro" id="IPR046884">
    <property type="entry name" value="MnmA-like_central"/>
</dbReference>
<evidence type="ECO:0000256" key="1">
    <source>
        <dbReference type="ARBA" id="ARBA00022555"/>
    </source>
</evidence>
<dbReference type="NCBIfam" id="TIGR00420">
    <property type="entry name" value="trmU"/>
    <property type="match status" value="1"/>
</dbReference>
<evidence type="ECO:0000313" key="13">
    <source>
        <dbReference type="Proteomes" id="UP000199608"/>
    </source>
</evidence>
<dbReference type="FunFam" id="2.30.30.280:FF:000001">
    <property type="entry name" value="tRNA-specific 2-thiouridylase MnmA"/>
    <property type="match status" value="1"/>
</dbReference>
<dbReference type="NCBIfam" id="NF001138">
    <property type="entry name" value="PRK00143.1"/>
    <property type="match status" value="1"/>
</dbReference>
<evidence type="ECO:0000256" key="4">
    <source>
        <dbReference type="ARBA" id="ARBA00022741"/>
    </source>
</evidence>
<dbReference type="Proteomes" id="UP000199608">
    <property type="component" value="Unassembled WGS sequence"/>
</dbReference>
<dbReference type="InterPro" id="IPR023382">
    <property type="entry name" value="MnmA-like_central_sf"/>
</dbReference>
<evidence type="ECO:0000313" key="12">
    <source>
        <dbReference type="EMBL" id="SDU60299.1"/>
    </source>
</evidence>
<name>A0A1H2JUY4_9BACT</name>
<dbReference type="CDD" id="cd01998">
    <property type="entry name" value="MnmA_TRMU-like"/>
    <property type="match status" value="1"/>
</dbReference>
<dbReference type="Gene3D" id="2.40.30.10">
    <property type="entry name" value="Translation factors"/>
    <property type="match status" value="1"/>
</dbReference>
<dbReference type="GO" id="GO:0005737">
    <property type="term" value="C:cytoplasm"/>
    <property type="evidence" value="ECO:0007669"/>
    <property type="project" value="UniProtKB-SubCell"/>
</dbReference>
<feature type="active site" description="Nucleophile" evidence="9">
    <location>
        <position position="90"/>
    </location>
</feature>
<organism evidence="12 13">
    <name type="scientific">Desulfobacula phenolica</name>
    <dbReference type="NCBI Taxonomy" id="90732"/>
    <lineage>
        <taxon>Bacteria</taxon>
        <taxon>Pseudomonadati</taxon>
        <taxon>Thermodesulfobacteriota</taxon>
        <taxon>Desulfobacteria</taxon>
        <taxon>Desulfobacterales</taxon>
        <taxon>Desulfobacteraceae</taxon>
        <taxon>Desulfobacula</taxon>
    </lineage>
</organism>
<keyword evidence="13" id="KW-1185">Reference proteome</keyword>
<feature type="binding site" evidence="9">
    <location>
        <begin position="9"/>
        <end position="16"/>
    </location>
    <ligand>
        <name>ATP</name>
        <dbReference type="ChEBI" id="CHEBI:30616"/>
    </ligand>
</feature>
<dbReference type="GO" id="GO:0103016">
    <property type="term" value="F:tRNA-uridine 2-sulfurtransferase activity"/>
    <property type="evidence" value="ECO:0007669"/>
    <property type="project" value="UniProtKB-EC"/>
</dbReference>
<dbReference type="GO" id="GO:0005524">
    <property type="term" value="F:ATP binding"/>
    <property type="evidence" value="ECO:0007669"/>
    <property type="project" value="UniProtKB-KW"/>
</dbReference>
<comment type="catalytic activity">
    <reaction evidence="8 9">
        <text>S-sulfanyl-L-cysteinyl-[protein] + uridine(34) in tRNA + AH2 + ATP = 2-thiouridine(34) in tRNA + L-cysteinyl-[protein] + A + AMP + diphosphate + H(+)</text>
        <dbReference type="Rhea" id="RHEA:47032"/>
        <dbReference type="Rhea" id="RHEA-COMP:10131"/>
        <dbReference type="Rhea" id="RHEA-COMP:11726"/>
        <dbReference type="Rhea" id="RHEA-COMP:11727"/>
        <dbReference type="Rhea" id="RHEA-COMP:11728"/>
        <dbReference type="ChEBI" id="CHEBI:13193"/>
        <dbReference type="ChEBI" id="CHEBI:15378"/>
        <dbReference type="ChEBI" id="CHEBI:17499"/>
        <dbReference type="ChEBI" id="CHEBI:29950"/>
        <dbReference type="ChEBI" id="CHEBI:30616"/>
        <dbReference type="ChEBI" id="CHEBI:33019"/>
        <dbReference type="ChEBI" id="CHEBI:61963"/>
        <dbReference type="ChEBI" id="CHEBI:65315"/>
        <dbReference type="ChEBI" id="CHEBI:87170"/>
        <dbReference type="ChEBI" id="CHEBI:456215"/>
        <dbReference type="EC" id="2.8.1.13"/>
    </reaction>
</comment>
<protein>
    <recommendedName>
        <fullName evidence="9">tRNA-specific 2-thiouridylase MnmA</fullName>
        <ecNumber evidence="9">2.8.1.13</ecNumber>
    </recommendedName>
</protein>
<evidence type="ECO:0000256" key="3">
    <source>
        <dbReference type="ARBA" id="ARBA00022694"/>
    </source>
</evidence>
<proteinExistence type="inferred from homology"/>